<protein>
    <submittedName>
        <fullName evidence="1">Uncharacterized protein</fullName>
    </submittedName>
</protein>
<dbReference type="Proteomes" id="UP000499080">
    <property type="component" value="Unassembled WGS sequence"/>
</dbReference>
<evidence type="ECO:0000313" key="2">
    <source>
        <dbReference type="Proteomes" id="UP000499080"/>
    </source>
</evidence>
<sequence>MMLFYYGTYHLIGSKVKVSGLEGSRFETRSKVSLWCDSETWKGLPAEVLSSSFDHSSKFRGPDENSCFNFPTGSPAQFLRQTGFFIPCSQVRRHNCLKVFAIPSCNSSLQDSMGLSKFLVITMLAVRSSGVSKTNDLGNLHKKKTKGLMSDEIPSHATLYRHISAIFTHSTSFATPCSIAFFVRLDV</sequence>
<gene>
    <name evidence="1" type="ORF">AVEN_214520_1</name>
</gene>
<comment type="caution">
    <text evidence="1">The sequence shown here is derived from an EMBL/GenBank/DDBJ whole genome shotgun (WGS) entry which is preliminary data.</text>
</comment>
<proteinExistence type="predicted"/>
<evidence type="ECO:0000313" key="1">
    <source>
        <dbReference type="EMBL" id="GBN72547.1"/>
    </source>
</evidence>
<dbReference type="EMBL" id="BGPR01016315">
    <property type="protein sequence ID" value="GBN72547.1"/>
    <property type="molecule type" value="Genomic_DNA"/>
</dbReference>
<keyword evidence="2" id="KW-1185">Reference proteome</keyword>
<reference evidence="1 2" key="1">
    <citation type="journal article" date="2019" name="Sci. Rep.">
        <title>Orb-weaving spider Araneus ventricosus genome elucidates the spidroin gene catalogue.</title>
        <authorList>
            <person name="Kono N."/>
            <person name="Nakamura H."/>
            <person name="Ohtoshi R."/>
            <person name="Moran D.A.P."/>
            <person name="Shinohara A."/>
            <person name="Yoshida Y."/>
            <person name="Fujiwara M."/>
            <person name="Mori M."/>
            <person name="Tomita M."/>
            <person name="Arakawa K."/>
        </authorList>
    </citation>
    <scope>NUCLEOTIDE SEQUENCE [LARGE SCALE GENOMIC DNA]</scope>
</reference>
<name>A0A4Y2R9V0_ARAVE</name>
<dbReference type="AlphaFoldDB" id="A0A4Y2R9V0"/>
<accession>A0A4Y2R9V0</accession>
<organism evidence="1 2">
    <name type="scientific">Araneus ventricosus</name>
    <name type="common">Orbweaver spider</name>
    <name type="synonym">Epeira ventricosa</name>
    <dbReference type="NCBI Taxonomy" id="182803"/>
    <lineage>
        <taxon>Eukaryota</taxon>
        <taxon>Metazoa</taxon>
        <taxon>Ecdysozoa</taxon>
        <taxon>Arthropoda</taxon>
        <taxon>Chelicerata</taxon>
        <taxon>Arachnida</taxon>
        <taxon>Araneae</taxon>
        <taxon>Araneomorphae</taxon>
        <taxon>Entelegynae</taxon>
        <taxon>Araneoidea</taxon>
        <taxon>Araneidae</taxon>
        <taxon>Araneus</taxon>
    </lineage>
</organism>